<evidence type="ECO:0000256" key="4">
    <source>
        <dbReference type="ARBA" id="ARBA00023136"/>
    </source>
</evidence>
<feature type="transmembrane region" description="Helical" evidence="5">
    <location>
        <begin position="64"/>
        <end position="88"/>
    </location>
</feature>
<feature type="transmembrane region" description="Helical" evidence="5">
    <location>
        <begin position="32"/>
        <end position="52"/>
    </location>
</feature>
<keyword evidence="2 5" id="KW-0812">Transmembrane</keyword>
<dbReference type="GO" id="GO:0016020">
    <property type="term" value="C:membrane"/>
    <property type="evidence" value="ECO:0007669"/>
    <property type="project" value="UniProtKB-SubCell"/>
</dbReference>
<evidence type="ECO:0000256" key="5">
    <source>
        <dbReference type="SAM" id="Phobius"/>
    </source>
</evidence>
<dbReference type="SUPFAM" id="SSF81324">
    <property type="entry name" value="Voltage-gated potassium channels"/>
    <property type="match status" value="1"/>
</dbReference>
<evidence type="ECO:0000256" key="3">
    <source>
        <dbReference type="ARBA" id="ARBA00022989"/>
    </source>
</evidence>
<feature type="transmembrane region" description="Helical" evidence="5">
    <location>
        <begin position="164"/>
        <end position="188"/>
    </location>
</feature>
<feature type="transmembrane region" description="Helical" evidence="5">
    <location>
        <begin position="108"/>
        <end position="128"/>
    </location>
</feature>
<name>A0A4Y9A862_9BACI</name>
<sequence>MQKVAKIIYESIMILLVMLTIITIWTDDTYNSTISWIVWAVFFADFIVRFIVSRSKWGFIKQNPFLLIAIIPLDQFFQMARIVRIIYLFRIKTITKYYVVPLVEKLTFQSKSLILAVILLLLLAEGVLIRTVESSVDTYANALFVVLGYLLFFGHRIFEIDQSISVWTLTVVSVIGIAIQGLALQWVFNRIDIIYKRLKSRRGHGSDERQEANSGE</sequence>
<reference evidence="6 7" key="1">
    <citation type="submission" date="2019-03" db="EMBL/GenBank/DDBJ databases">
        <title>Genome sequence of Lentibacillus salicampi ATCC BAA-719.</title>
        <authorList>
            <person name="Maclea K.S."/>
            <person name="Simoes Junior M."/>
        </authorList>
    </citation>
    <scope>NUCLEOTIDE SEQUENCE [LARGE SCALE GENOMIC DNA]</scope>
    <source>
        <strain evidence="6 7">ATCC BAA-719</strain>
    </source>
</reference>
<accession>A0A4Y9A862</accession>
<feature type="transmembrane region" description="Helical" evidence="5">
    <location>
        <begin position="140"/>
        <end position="158"/>
    </location>
</feature>
<keyword evidence="4 5" id="KW-0472">Membrane</keyword>
<comment type="subcellular location">
    <subcellularLocation>
        <location evidence="1">Membrane</location>
        <topology evidence="1">Multi-pass membrane protein</topology>
    </subcellularLocation>
</comment>
<gene>
    <name evidence="6" type="ORF">E4U82_18390</name>
</gene>
<keyword evidence="3 5" id="KW-1133">Transmembrane helix</keyword>
<evidence type="ECO:0000256" key="2">
    <source>
        <dbReference type="ARBA" id="ARBA00022692"/>
    </source>
</evidence>
<dbReference type="EMBL" id="SRHY01000060">
    <property type="protein sequence ID" value="TFJ91297.1"/>
    <property type="molecule type" value="Genomic_DNA"/>
</dbReference>
<dbReference type="OrthoDB" id="9785285at2"/>
<protein>
    <submittedName>
        <fullName evidence="6">Transporter</fullName>
    </submittedName>
</protein>
<evidence type="ECO:0000313" key="7">
    <source>
        <dbReference type="Proteomes" id="UP000298484"/>
    </source>
</evidence>
<comment type="caution">
    <text evidence="6">The sequence shown here is derived from an EMBL/GenBank/DDBJ whole genome shotgun (WGS) entry which is preliminary data.</text>
</comment>
<evidence type="ECO:0000313" key="6">
    <source>
        <dbReference type="EMBL" id="TFJ91297.1"/>
    </source>
</evidence>
<proteinExistence type="predicted"/>
<feature type="transmembrane region" description="Helical" evidence="5">
    <location>
        <begin position="7"/>
        <end position="26"/>
    </location>
</feature>
<dbReference type="Proteomes" id="UP000298484">
    <property type="component" value="Unassembled WGS sequence"/>
</dbReference>
<keyword evidence="7" id="KW-1185">Reference proteome</keyword>
<dbReference type="InterPro" id="IPR027359">
    <property type="entry name" value="Volt_channel_dom_sf"/>
</dbReference>
<dbReference type="RefSeq" id="WP_135111706.1">
    <property type="nucleotide sequence ID" value="NZ_SRHY01000060.1"/>
</dbReference>
<dbReference type="Gene3D" id="1.20.120.350">
    <property type="entry name" value="Voltage-gated potassium channels. Chain C"/>
    <property type="match status" value="1"/>
</dbReference>
<organism evidence="6 7">
    <name type="scientific">Lentibacillus salicampi</name>
    <dbReference type="NCBI Taxonomy" id="175306"/>
    <lineage>
        <taxon>Bacteria</taxon>
        <taxon>Bacillati</taxon>
        <taxon>Bacillota</taxon>
        <taxon>Bacilli</taxon>
        <taxon>Bacillales</taxon>
        <taxon>Bacillaceae</taxon>
        <taxon>Lentibacillus</taxon>
    </lineage>
</organism>
<evidence type="ECO:0000256" key="1">
    <source>
        <dbReference type="ARBA" id="ARBA00004141"/>
    </source>
</evidence>
<dbReference type="AlphaFoldDB" id="A0A4Y9A862"/>